<gene>
    <name evidence="1" type="ORF">BHU61_06530</name>
</gene>
<evidence type="ECO:0000313" key="2">
    <source>
        <dbReference type="Proteomes" id="UP000249808"/>
    </source>
</evidence>
<proteinExistence type="predicted"/>
<reference evidence="1 2" key="1">
    <citation type="journal article" date="2018" name="Front. Microbiol.">
        <title>Description and Comparative Genomics of Macrococcus caseolyticus subsp. hominis subsp. nov., Macrococcus goetzii sp. nov., Macrococcus epidermidis sp. nov., and Macrococcus bohemicus sp. nov., Novel Macrococci From Human Clinical Material With Virulence Potential and Suspected Uptake of Foreign DNA by Natural Transformation.</title>
        <authorList>
            <person name="Maslanova I."/>
            <person name="Wertheimer Z."/>
            <person name="Sedlacek I."/>
            <person name="Svec P."/>
            <person name="Indrakova A."/>
            <person name="Kovarovic V."/>
            <person name="Schumann P."/>
            <person name="Sproer C."/>
            <person name="Kralova S."/>
            <person name="Sedo O."/>
            <person name="Kristofova L."/>
            <person name="Vrbovska V."/>
            <person name="Fuzik T."/>
            <person name="Petras P."/>
            <person name="Zdrahal Z."/>
            <person name="Ruzickova V."/>
            <person name="Doskar J."/>
            <person name="Pantucek R."/>
        </authorList>
    </citation>
    <scope>NUCLEOTIDE SEQUENCE [LARGE SCALE GENOMIC DNA]</scope>
    <source>
        <strain evidence="1 2">01/688</strain>
    </source>
</reference>
<protein>
    <submittedName>
        <fullName evidence="1">Uncharacterized protein</fullName>
    </submittedName>
</protein>
<keyword evidence="2" id="KW-1185">Reference proteome</keyword>
<dbReference type="AlphaFoldDB" id="A0A327ZS01"/>
<comment type="caution">
    <text evidence="1">The sequence shown here is derived from an EMBL/GenBank/DDBJ whole genome shotgun (WGS) entry which is preliminary data.</text>
</comment>
<sequence length="86" mass="9875">MKMSDSQFQKLFKEITDKNFKMAIKEIEENFDVLINSEVAKSLNLSKEQKQFFLHLTLVSAKTTNETAAYSALQILEKLTNQADTN</sequence>
<evidence type="ECO:0000313" key="1">
    <source>
        <dbReference type="EMBL" id="RAK44965.1"/>
    </source>
</evidence>
<name>A0A327ZS01_9STAP</name>
<accession>A0A327ZS01</accession>
<organism evidence="1 2">
    <name type="scientific">Macrococcus epidermidis</name>
    <dbReference type="NCBI Taxonomy" id="1902580"/>
    <lineage>
        <taxon>Bacteria</taxon>
        <taxon>Bacillati</taxon>
        <taxon>Bacillota</taxon>
        <taxon>Bacilli</taxon>
        <taxon>Bacillales</taxon>
        <taxon>Staphylococcaceae</taxon>
        <taxon>Macrococcus</taxon>
    </lineage>
</organism>
<dbReference type="RefSeq" id="WP_111715569.1">
    <property type="nucleotide sequence ID" value="NZ_JBHSSR010000004.1"/>
</dbReference>
<dbReference type="EMBL" id="PZJH01000002">
    <property type="protein sequence ID" value="RAK44965.1"/>
    <property type="molecule type" value="Genomic_DNA"/>
</dbReference>
<dbReference type="Proteomes" id="UP000249808">
    <property type="component" value="Unassembled WGS sequence"/>
</dbReference>